<evidence type="ECO:0000313" key="1">
    <source>
        <dbReference type="EMBL" id="MBA6060182.1"/>
    </source>
</evidence>
<dbReference type="RefSeq" id="WP_182367493.1">
    <property type="nucleotide sequence ID" value="NZ_JACGCU010000020.1"/>
</dbReference>
<gene>
    <name evidence="1" type="ORF">H4C44_13475</name>
</gene>
<organism evidence="1 2">
    <name type="scientific">Pseudomonas juntendi</name>
    <dbReference type="NCBI Taxonomy" id="2666183"/>
    <lineage>
        <taxon>Bacteria</taxon>
        <taxon>Pseudomonadati</taxon>
        <taxon>Pseudomonadota</taxon>
        <taxon>Gammaproteobacteria</taxon>
        <taxon>Pseudomonadales</taxon>
        <taxon>Pseudomonadaceae</taxon>
        <taxon>Pseudomonas</taxon>
    </lineage>
</organism>
<name>A0A7W2JJN4_9PSED</name>
<reference evidence="1 2" key="1">
    <citation type="submission" date="2020-07" db="EMBL/GenBank/DDBJ databases">
        <title>Diversity of carbapenemase encoding genes among Pseudomonas putida group clinical isolates in a tertiary Brazilian hospital.</title>
        <authorList>
            <person name="Alberto-Lei F."/>
            <person name="Nodari C.S."/>
            <person name="Streling A.P."/>
            <person name="Paulino J.T."/>
            <person name="Bessa-Neto F.O."/>
            <person name="Cayo R."/>
            <person name="Gales A.C."/>
        </authorList>
    </citation>
    <scope>NUCLEOTIDE SEQUENCE [LARGE SCALE GENOMIC DNA]</scope>
    <source>
        <strain evidence="1 2">14535</strain>
    </source>
</reference>
<protein>
    <submittedName>
        <fullName evidence="1">Uncharacterized protein</fullName>
    </submittedName>
</protein>
<accession>A0A7W2JJN4</accession>
<evidence type="ECO:0000313" key="2">
    <source>
        <dbReference type="Proteomes" id="UP000556620"/>
    </source>
</evidence>
<comment type="caution">
    <text evidence="1">The sequence shown here is derived from an EMBL/GenBank/DDBJ whole genome shotgun (WGS) entry which is preliminary data.</text>
</comment>
<sequence length="291" mass="33115">MWAKINFLFNCVKGHRITTAVVVFLGASATSLIYQVGGDIVDGRWSTDGVSLYLHSAPLRRGEPIYLFYASPSLVNGERLIVPVELNVGNDSDKVADKVLLTIKFPKGSGRDLIPNDIQRYSGPVSPKEVTLEVNANNEFVYANHRVSYMPPKDHINFIDGAFSVPVARAGRSYLSFPSGLDIKASLSSVTSSSKEWELRYRAVSAENTTQLRDWVKFDYGQRLAREFREREGFFKYVWGWALSKKVTVFGFYPDYQYDPKMKVYFPSNDPKEYKMFRFSPYSRELLFNGA</sequence>
<proteinExistence type="predicted"/>
<dbReference type="AlphaFoldDB" id="A0A7W2JJN4"/>
<dbReference type="Proteomes" id="UP000556620">
    <property type="component" value="Unassembled WGS sequence"/>
</dbReference>
<dbReference type="EMBL" id="JACGCU010000020">
    <property type="protein sequence ID" value="MBA6060182.1"/>
    <property type="molecule type" value="Genomic_DNA"/>
</dbReference>